<dbReference type="AlphaFoldDB" id="A0A821T0R7"/>
<feature type="compositionally biased region" description="Polar residues" evidence="1">
    <location>
        <begin position="56"/>
        <end position="82"/>
    </location>
</feature>
<feature type="compositionally biased region" description="Basic residues" evidence="1">
    <location>
        <begin position="92"/>
        <end position="108"/>
    </location>
</feature>
<name>A0A821T0R7_9BILA</name>
<feature type="compositionally biased region" description="Basic and acidic residues" evidence="1">
    <location>
        <begin position="109"/>
        <end position="120"/>
    </location>
</feature>
<comment type="caution">
    <text evidence="4">The sequence shown here is derived from an EMBL/GenBank/DDBJ whole genome shotgun (WGS) entry which is preliminary data.</text>
</comment>
<accession>A0A821T0R7</accession>
<dbReference type="EMBL" id="CAJOBR010007430">
    <property type="protein sequence ID" value="CAF4862881.1"/>
    <property type="molecule type" value="Genomic_DNA"/>
</dbReference>
<organism evidence="4 5">
    <name type="scientific">Rotaria socialis</name>
    <dbReference type="NCBI Taxonomy" id="392032"/>
    <lineage>
        <taxon>Eukaryota</taxon>
        <taxon>Metazoa</taxon>
        <taxon>Spiralia</taxon>
        <taxon>Gnathifera</taxon>
        <taxon>Rotifera</taxon>
        <taxon>Eurotatoria</taxon>
        <taxon>Bdelloidea</taxon>
        <taxon>Philodinida</taxon>
        <taxon>Philodinidae</taxon>
        <taxon>Rotaria</taxon>
    </lineage>
</organism>
<dbReference type="EMBL" id="CAJOBQ010000360">
    <property type="protein sequence ID" value="CAF4337450.1"/>
    <property type="molecule type" value="Genomic_DNA"/>
</dbReference>
<dbReference type="Proteomes" id="UP000663862">
    <property type="component" value="Unassembled WGS sequence"/>
</dbReference>
<reference evidence="4" key="1">
    <citation type="submission" date="2021-02" db="EMBL/GenBank/DDBJ databases">
        <authorList>
            <person name="Nowell W R."/>
        </authorList>
    </citation>
    <scope>NUCLEOTIDE SEQUENCE</scope>
</reference>
<evidence type="ECO:0000313" key="2">
    <source>
        <dbReference type="EMBL" id="CAF4180052.1"/>
    </source>
</evidence>
<evidence type="ECO:0000256" key="1">
    <source>
        <dbReference type="SAM" id="MobiDB-lite"/>
    </source>
</evidence>
<feature type="region of interest" description="Disordered" evidence="1">
    <location>
        <begin position="16"/>
        <end position="120"/>
    </location>
</feature>
<dbReference type="Proteomes" id="UP000663848">
    <property type="component" value="Unassembled WGS sequence"/>
</dbReference>
<evidence type="ECO:0000313" key="3">
    <source>
        <dbReference type="EMBL" id="CAF4337450.1"/>
    </source>
</evidence>
<evidence type="ECO:0000313" key="5">
    <source>
        <dbReference type="Proteomes" id="UP000663848"/>
    </source>
</evidence>
<dbReference type="EMBL" id="CAJOBO010000273">
    <property type="protein sequence ID" value="CAF4180052.1"/>
    <property type="molecule type" value="Genomic_DNA"/>
</dbReference>
<protein>
    <submittedName>
        <fullName evidence="4">Uncharacterized protein</fullName>
    </submittedName>
</protein>
<gene>
    <name evidence="2" type="ORF">HFQ381_LOCUS6168</name>
    <name evidence="4" type="ORF">QYT958_LOCUS28055</name>
    <name evidence="3" type="ORF">TSG867_LOCUS8639</name>
</gene>
<evidence type="ECO:0000313" key="4">
    <source>
        <dbReference type="EMBL" id="CAF4862881.1"/>
    </source>
</evidence>
<sequence>MSRAVHKTGGRCIIRNDGESESRVTVSRSASAVAKVVTSKSDTIKSTTSSSTPSSRENPTVLSSATVTRSKSLVSPNRTNGTKGAEEEVKKEKKSKFRTPSFLRKRKEKKEAANKDKSEK</sequence>
<dbReference type="Proteomes" id="UP000663851">
    <property type="component" value="Unassembled WGS sequence"/>
</dbReference>
<proteinExistence type="predicted"/>
<feature type="compositionally biased region" description="Low complexity" evidence="1">
    <location>
        <begin position="23"/>
        <end position="55"/>
    </location>
</feature>